<feature type="signal peptide" evidence="2">
    <location>
        <begin position="1"/>
        <end position="20"/>
    </location>
</feature>
<dbReference type="SUPFAM" id="SSF55797">
    <property type="entry name" value="PR-1-like"/>
    <property type="match status" value="1"/>
</dbReference>
<feature type="chain" id="PRO_5047003066" evidence="2">
    <location>
        <begin position="21"/>
        <end position="946"/>
    </location>
</feature>
<dbReference type="RefSeq" id="XP_065649905.1">
    <property type="nucleotide sequence ID" value="XM_065793833.1"/>
</dbReference>
<protein>
    <submittedName>
        <fullName evidence="5">Probable cyclin-dependent serine/threonine-protein kinase DDB_G0292550 isoform X2</fullName>
    </submittedName>
</protein>
<evidence type="ECO:0000313" key="5">
    <source>
        <dbReference type="RefSeq" id="XP_065649905.1"/>
    </source>
</evidence>
<keyword evidence="5" id="KW-0808">Transferase</keyword>
<dbReference type="InterPro" id="IPR035940">
    <property type="entry name" value="CAP_sf"/>
</dbReference>
<keyword evidence="5" id="KW-0418">Kinase</keyword>
<gene>
    <name evidence="5" type="primary">LOC100206395</name>
</gene>
<proteinExistence type="predicted"/>
<evidence type="ECO:0000259" key="3">
    <source>
        <dbReference type="SMART" id="SM00198"/>
    </source>
</evidence>
<dbReference type="SMART" id="SM00198">
    <property type="entry name" value="SCP"/>
    <property type="match status" value="1"/>
</dbReference>
<sequence length="946" mass="107544">MNCLLILWAVTLLEFKEIQAIQHHKKKSGTKSVSKNVERKGTIHIAGPWHSESALDRNIDAAEDSYVKKIISSNEGLNFNKDMAEAGEEFELNGIDDFYDKTASITYEINGHEIPVHLKPKLTPQTKPMFPEYVKELPSISGSSRHSFQLGDEPNHPENLYSNFSPKELPEYNVKDSPSFNGNPNKNIFNSKNNVNRMNGLRVNYKHISEFKLPWKYADSFATGQKIAMFSNSNLVEKLRKKPNVDENDHHVDSKEESLANELNNLSLYDHKESENTVEAFLKSSHDKPQNTLNNNKIINLNDDENETYTNMENRLKDKKPNNSSERHEPSKVQTAFPNINQENDASFLRKLESLHTNVVNVNGNAEILNQSSRIDTMHNDTRTSAEKSKSKERILFLLSDLTAKLKGIEDVVSGQINKSNYLDTVNSTNLKISNESYQQTITDQLYIKNLDEIGSASSPKIDVLDFEPTYVKHEKENLLNNDLKNDKLSMFVKLGSDDFRESMDTENQLSQFGLDEEVQRGVGEKINQFANQINEKIRNDVASTADLDNGIGNKNEYIYGIGGSNEEKKGNKDDIFFSSAENLYSIKALSNNEEHHAEKAEPKNSLFNDKNTYELKNTYESRSTDESRNTYEPRNTPESRNTDDSRNIDKSRITDESRNEFKRLNLSPSSDSSKIPFSENNSDSILRSNKFINFKEQRKSLFSEDKKQNQKKIIQNVVQNSSDLLKNDFQKVNKIKSFSSVEKNISKIENIPNARINNSTTSDVVAGGVRSFTPLPLSEMLYPNYDKVKASALLETAVLRKKFHGTSLEWSDTLSDKAQIQADLLGNKIDFDINKVDEYRLPGQNIAFVKLDSLDIGKDAIDSWASEAKDYDFKSPLVTKKNTDFVQLMWKSNKKFGMGVSKSKVGDGWIVTSFYDSPFADRYNDLRNNIESDVPIDDPYSDITG</sequence>
<dbReference type="GeneID" id="100206395"/>
<feature type="compositionally biased region" description="Basic and acidic residues" evidence="1">
    <location>
        <begin position="612"/>
        <end position="664"/>
    </location>
</feature>
<dbReference type="Gene3D" id="3.40.33.10">
    <property type="entry name" value="CAP"/>
    <property type="match status" value="1"/>
</dbReference>
<keyword evidence="4" id="KW-1185">Reference proteome</keyword>
<reference evidence="5" key="1">
    <citation type="submission" date="2025-08" db="UniProtKB">
        <authorList>
            <consortium name="RefSeq"/>
        </authorList>
    </citation>
    <scope>IDENTIFICATION</scope>
</reference>
<evidence type="ECO:0000256" key="1">
    <source>
        <dbReference type="SAM" id="MobiDB-lite"/>
    </source>
</evidence>
<feature type="compositionally biased region" description="Low complexity" evidence="1">
    <location>
        <begin position="668"/>
        <end position="679"/>
    </location>
</feature>
<feature type="region of interest" description="Disordered" evidence="1">
    <location>
        <begin position="314"/>
        <end position="336"/>
    </location>
</feature>
<feature type="compositionally biased region" description="Low complexity" evidence="1">
    <location>
        <begin position="179"/>
        <end position="193"/>
    </location>
</feature>
<dbReference type="GO" id="GO:0016301">
    <property type="term" value="F:kinase activity"/>
    <property type="evidence" value="ECO:0007669"/>
    <property type="project" value="UniProtKB-KW"/>
</dbReference>
<feature type="region of interest" description="Disordered" evidence="1">
    <location>
        <begin position="595"/>
        <end position="681"/>
    </location>
</feature>
<feature type="compositionally biased region" description="Basic and acidic residues" evidence="1">
    <location>
        <begin position="314"/>
        <end position="331"/>
    </location>
</feature>
<evidence type="ECO:0000313" key="4">
    <source>
        <dbReference type="Proteomes" id="UP001652625"/>
    </source>
</evidence>
<dbReference type="InterPro" id="IPR014044">
    <property type="entry name" value="CAP_dom"/>
</dbReference>
<dbReference type="Proteomes" id="UP001652625">
    <property type="component" value="Chromosome 03"/>
</dbReference>
<organism evidence="4 5">
    <name type="scientific">Hydra vulgaris</name>
    <name type="common">Hydra</name>
    <name type="synonym">Hydra attenuata</name>
    <dbReference type="NCBI Taxonomy" id="6087"/>
    <lineage>
        <taxon>Eukaryota</taxon>
        <taxon>Metazoa</taxon>
        <taxon>Cnidaria</taxon>
        <taxon>Hydrozoa</taxon>
        <taxon>Hydroidolina</taxon>
        <taxon>Anthoathecata</taxon>
        <taxon>Aplanulata</taxon>
        <taxon>Hydridae</taxon>
        <taxon>Hydra</taxon>
    </lineage>
</organism>
<dbReference type="PANTHER" id="PTHR10334">
    <property type="entry name" value="CYSTEINE-RICH SECRETORY PROTEIN-RELATED"/>
    <property type="match status" value="1"/>
</dbReference>
<accession>A0ABM4BLH1</accession>
<evidence type="ECO:0000256" key="2">
    <source>
        <dbReference type="SAM" id="SignalP"/>
    </source>
</evidence>
<dbReference type="InterPro" id="IPR001283">
    <property type="entry name" value="CRISP-related"/>
</dbReference>
<feature type="domain" description="SCP" evidence="3">
    <location>
        <begin position="788"/>
        <end position="924"/>
    </location>
</feature>
<feature type="region of interest" description="Disordered" evidence="1">
    <location>
        <begin position="144"/>
        <end position="193"/>
    </location>
</feature>
<keyword evidence="2" id="KW-0732">Signal</keyword>
<dbReference type="Pfam" id="PF00188">
    <property type="entry name" value="CAP"/>
    <property type="match status" value="1"/>
</dbReference>
<name>A0ABM4BLH1_HYDVU</name>